<keyword evidence="1" id="KW-0575">Peroxidase</keyword>
<keyword evidence="2" id="KW-1185">Reference proteome</keyword>
<dbReference type="PANTHER" id="PTHR11475">
    <property type="entry name" value="OXIDASE/PEROXIDASE"/>
    <property type="match status" value="1"/>
</dbReference>
<protein>
    <submittedName>
        <fullName evidence="3">Peroxidasin-like protein (inferred by orthology to a human protein)</fullName>
    </submittedName>
</protein>
<dbReference type="PROSITE" id="PS50292">
    <property type="entry name" value="PEROXIDASE_3"/>
    <property type="match status" value="1"/>
</dbReference>
<keyword evidence="1" id="KW-0560">Oxidoreductase</keyword>
<accession>A0A0K0EXF1</accession>
<dbReference type="InterPro" id="IPR037120">
    <property type="entry name" value="Haem_peroxidase_sf_animal"/>
</dbReference>
<dbReference type="InterPro" id="IPR019791">
    <property type="entry name" value="Haem_peroxidase_animal"/>
</dbReference>
<dbReference type="STRING" id="75913.A0A0K0EXF1"/>
<dbReference type="PANTHER" id="PTHR11475:SF134">
    <property type="entry name" value="LD42267P"/>
    <property type="match status" value="1"/>
</dbReference>
<dbReference type="Pfam" id="PF03098">
    <property type="entry name" value="An_peroxidase"/>
    <property type="match status" value="1"/>
</dbReference>
<dbReference type="SUPFAM" id="SSF48113">
    <property type="entry name" value="Heme-dependent peroxidases"/>
    <property type="match status" value="1"/>
</dbReference>
<sequence length="324" mass="37196">MKEKMLINVPNYSLINESIVKFLEITSSDHQKNSIMNIIDLNTALSKELKNIEAYKNITKIMLKNCLNNQQIPCPPSYFRLIGGKCNNVKYPLLGTVNQSFQRILSPDYKDNIMLPRVSYKKVELPNERELSIKVFNEQNPRNVSITNLFAYWYQLISSDISSIASITKTSSGEDIILECCSINSEKITMNVIRLKFHCMILHIKEKQREQANFVTSFIDGSSIYGNNEDDEKELRLHVNRKLQTVIFDKNSELLSIDRTTSKWCQSSNISLSCFKTGTKDGNIFPGSSALRTTIAKYHNYIASNLKQLNPSWEDEKLTKKVKK</sequence>
<evidence type="ECO:0000256" key="1">
    <source>
        <dbReference type="ARBA" id="ARBA00022559"/>
    </source>
</evidence>
<dbReference type="Proteomes" id="UP000035680">
    <property type="component" value="Unassembled WGS sequence"/>
</dbReference>
<evidence type="ECO:0000313" key="2">
    <source>
        <dbReference type="Proteomes" id="UP000035680"/>
    </source>
</evidence>
<dbReference type="InterPro" id="IPR010255">
    <property type="entry name" value="Haem_peroxidase_sf"/>
</dbReference>
<proteinExistence type="predicted"/>
<dbReference type="GO" id="GO:0020037">
    <property type="term" value="F:heme binding"/>
    <property type="evidence" value="ECO:0007669"/>
    <property type="project" value="InterPro"/>
</dbReference>
<reference evidence="2" key="1">
    <citation type="submission" date="2014-07" db="EMBL/GenBank/DDBJ databases">
        <authorList>
            <person name="Martin A.A"/>
            <person name="De Silva N."/>
        </authorList>
    </citation>
    <scope>NUCLEOTIDE SEQUENCE</scope>
</reference>
<dbReference type="PRINTS" id="PR00457">
    <property type="entry name" value="ANPEROXIDASE"/>
</dbReference>
<dbReference type="GO" id="GO:0004601">
    <property type="term" value="F:peroxidase activity"/>
    <property type="evidence" value="ECO:0007669"/>
    <property type="project" value="UniProtKB-KW"/>
</dbReference>
<organism evidence="2 3">
    <name type="scientific">Strongyloides venezuelensis</name>
    <name type="common">Threadworm</name>
    <dbReference type="NCBI Taxonomy" id="75913"/>
    <lineage>
        <taxon>Eukaryota</taxon>
        <taxon>Metazoa</taxon>
        <taxon>Ecdysozoa</taxon>
        <taxon>Nematoda</taxon>
        <taxon>Chromadorea</taxon>
        <taxon>Rhabditida</taxon>
        <taxon>Tylenchina</taxon>
        <taxon>Panagrolaimomorpha</taxon>
        <taxon>Strongyloidoidea</taxon>
        <taxon>Strongyloididae</taxon>
        <taxon>Strongyloides</taxon>
    </lineage>
</organism>
<dbReference type="Gene3D" id="1.10.640.10">
    <property type="entry name" value="Haem peroxidase domain superfamily, animal type"/>
    <property type="match status" value="1"/>
</dbReference>
<reference evidence="3" key="2">
    <citation type="submission" date="2015-08" db="UniProtKB">
        <authorList>
            <consortium name="WormBaseParasite"/>
        </authorList>
    </citation>
    <scope>IDENTIFICATION</scope>
</reference>
<name>A0A0K0EXF1_STRVS</name>
<dbReference type="GO" id="GO:0006979">
    <property type="term" value="P:response to oxidative stress"/>
    <property type="evidence" value="ECO:0007669"/>
    <property type="project" value="InterPro"/>
</dbReference>
<dbReference type="WBParaSite" id="SVE_0120500.1">
    <property type="protein sequence ID" value="SVE_0120500.1"/>
    <property type="gene ID" value="SVE_0120500"/>
</dbReference>
<evidence type="ECO:0000313" key="3">
    <source>
        <dbReference type="WBParaSite" id="SVE_0120500.1"/>
    </source>
</evidence>
<dbReference type="AlphaFoldDB" id="A0A0K0EXF1"/>